<protein>
    <recommendedName>
        <fullName evidence="2">Transposase IS200-like domain-containing protein</fullName>
    </recommendedName>
</protein>
<dbReference type="AlphaFoldDB" id="A0A6J4NV23"/>
<name>A0A6J4NV23_9BACT</name>
<gene>
    <name evidence="1" type="ORF">AVDCRST_MAG64-1440</name>
</gene>
<accession>A0A6J4NV23</accession>
<organism evidence="1">
    <name type="scientific">uncultured Phycisphaerae bacterium</name>
    <dbReference type="NCBI Taxonomy" id="904963"/>
    <lineage>
        <taxon>Bacteria</taxon>
        <taxon>Pseudomonadati</taxon>
        <taxon>Planctomycetota</taxon>
        <taxon>Phycisphaerae</taxon>
        <taxon>environmental samples</taxon>
    </lineage>
</organism>
<sequence length="210" mass="23610">MPAWNNWLHCCGSTYGQWLRGDPRGWRARHGREHVDGDYKAPPPKGKYDALHAQSRRLMKRDRVTLTPAQRAAACRVIVESLLYHKVEVLAVAVSAKHWHVLARFHELGSILTTDRTARRLMGIAKKNSARALSDAGMVKPGGVWAVRCRPLPVKSRAHQVKVFGYLRKHRAKGAVVWSVHPTDVRLLPLSPGIQIPGLGQVKRPRKRGE</sequence>
<reference evidence="1" key="1">
    <citation type="submission" date="2020-02" db="EMBL/GenBank/DDBJ databases">
        <authorList>
            <person name="Meier V. D."/>
        </authorList>
    </citation>
    <scope>NUCLEOTIDE SEQUENCE</scope>
    <source>
        <strain evidence="1">AVDCRST_MAG64</strain>
    </source>
</reference>
<evidence type="ECO:0000313" key="1">
    <source>
        <dbReference type="EMBL" id="CAA9396095.1"/>
    </source>
</evidence>
<dbReference type="EMBL" id="CADCUQ010000329">
    <property type="protein sequence ID" value="CAA9396095.1"/>
    <property type="molecule type" value="Genomic_DNA"/>
</dbReference>
<evidence type="ECO:0008006" key="2">
    <source>
        <dbReference type="Google" id="ProtNLM"/>
    </source>
</evidence>
<proteinExistence type="predicted"/>